<keyword evidence="7" id="KW-0503">Monooxygenase</keyword>
<dbReference type="OrthoDB" id="1055148at2759"/>
<dbReference type="Proteomes" id="UP000559256">
    <property type="component" value="Unassembled WGS sequence"/>
</dbReference>
<keyword evidence="5" id="KW-0560">Oxidoreductase</keyword>
<evidence type="ECO:0000256" key="5">
    <source>
        <dbReference type="ARBA" id="ARBA00023002"/>
    </source>
</evidence>
<evidence type="ECO:0000313" key="10">
    <source>
        <dbReference type="Proteomes" id="UP000559256"/>
    </source>
</evidence>
<evidence type="ECO:0000256" key="8">
    <source>
        <dbReference type="SAM" id="Phobius"/>
    </source>
</evidence>
<dbReference type="GO" id="GO:0020037">
    <property type="term" value="F:heme binding"/>
    <property type="evidence" value="ECO:0007669"/>
    <property type="project" value="InterPro"/>
</dbReference>
<evidence type="ECO:0000256" key="7">
    <source>
        <dbReference type="ARBA" id="ARBA00023033"/>
    </source>
</evidence>
<keyword evidence="8" id="KW-0812">Transmembrane</keyword>
<dbReference type="Gene3D" id="1.10.630.10">
    <property type="entry name" value="Cytochrome P450"/>
    <property type="match status" value="1"/>
</dbReference>
<evidence type="ECO:0000256" key="4">
    <source>
        <dbReference type="ARBA" id="ARBA00022723"/>
    </source>
</evidence>
<evidence type="ECO:0008006" key="11">
    <source>
        <dbReference type="Google" id="ProtNLM"/>
    </source>
</evidence>
<comment type="caution">
    <text evidence="9">The sequence shown here is derived from an EMBL/GenBank/DDBJ whole genome shotgun (WGS) entry which is preliminary data.</text>
</comment>
<dbReference type="GO" id="GO:0004497">
    <property type="term" value="F:monooxygenase activity"/>
    <property type="evidence" value="ECO:0007669"/>
    <property type="project" value="UniProtKB-KW"/>
</dbReference>
<gene>
    <name evidence="9" type="ORF">D9758_013396</name>
</gene>
<dbReference type="InterPro" id="IPR036396">
    <property type="entry name" value="Cyt_P450_sf"/>
</dbReference>
<dbReference type="PANTHER" id="PTHR46300:SF7">
    <property type="entry name" value="P450, PUTATIVE (EUROFUNG)-RELATED"/>
    <property type="match status" value="1"/>
</dbReference>
<comment type="similarity">
    <text evidence="2">Belongs to the cytochrome P450 family.</text>
</comment>
<dbReference type="InterPro" id="IPR001128">
    <property type="entry name" value="Cyt_P450"/>
</dbReference>
<keyword evidence="10" id="KW-1185">Reference proteome</keyword>
<name>A0A8H5CK50_9AGAR</name>
<reference evidence="9 10" key="1">
    <citation type="journal article" date="2020" name="ISME J.">
        <title>Uncovering the hidden diversity of litter-decomposition mechanisms in mushroom-forming fungi.</title>
        <authorList>
            <person name="Floudas D."/>
            <person name="Bentzer J."/>
            <person name="Ahren D."/>
            <person name="Johansson T."/>
            <person name="Persson P."/>
            <person name="Tunlid A."/>
        </authorList>
    </citation>
    <scope>NUCLEOTIDE SEQUENCE [LARGE SCALE GENOMIC DNA]</scope>
    <source>
        <strain evidence="9 10">CBS 291.85</strain>
    </source>
</reference>
<proteinExistence type="inferred from homology"/>
<keyword evidence="3" id="KW-0349">Heme</keyword>
<accession>A0A8H5CK50</accession>
<evidence type="ECO:0000313" key="9">
    <source>
        <dbReference type="EMBL" id="KAF5343220.1"/>
    </source>
</evidence>
<dbReference type="SUPFAM" id="SSF48264">
    <property type="entry name" value="Cytochrome P450"/>
    <property type="match status" value="1"/>
</dbReference>
<evidence type="ECO:0000256" key="6">
    <source>
        <dbReference type="ARBA" id="ARBA00023004"/>
    </source>
</evidence>
<dbReference type="GO" id="GO:0005506">
    <property type="term" value="F:iron ion binding"/>
    <property type="evidence" value="ECO:0007669"/>
    <property type="project" value="InterPro"/>
</dbReference>
<evidence type="ECO:0000256" key="2">
    <source>
        <dbReference type="ARBA" id="ARBA00010617"/>
    </source>
</evidence>
<keyword evidence="8" id="KW-1133">Transmembrane helix</keyword>
<dbReference type="InterPro" id="IPR050364">
    <property type="entry name" value="Cytochrome_P450_fung"/>
</dbReference>
<keyword evidence="6" id="KW-0408">Iron</keyword>
<dbReference type="AlphaFoldDB" id="A0A8H5CK50"/>
<dbReference type="EMBL" id="JAACJM010000145">
    <property type="protein sequence ID" value="KAF5343220.1"/>
    <property type="molecule type" value="Genomic_DNA"/>
</dbReference>
<sequence length="319" mass="36385">MTSKYSMFLQSSFSAPSHCLPKTISCDRPLQRKRGRWKRDGSVSIHITVEPRAYKNARLFSFHGPSLPRCYLLAIQFAMIGHYAADLLALLVFGFIVNRVSRYRRLRRLPPGPPGYPIIGNIFDIPPKREWVTYRDMSRKYGSDIIHLDLLGTPLIVVNSLKAATELFEKRSSNYSDRPRFTMLVGMNWNIGLMPYGDLWRACRKGFHQELNPRALVTYQPSITSATQKLLLLLLDKPDDFLKHLRYMAGNTILSIAYGIEVQPENDPFINIAEKALHAAALTVNSGSYLVDQLPALKHIPDWFPGAGFKRWSRAFCEV</sequence>
<keyword evidence="8" id="KW-0472">Membrane</keyword>
<evidence type="ECO:0000256" key="3">
    <source>
        <dbReference type="ARBA" id="ARBA00022617"/>
    </source>
</evidence>
<dbReference type="GO" id="GO:0016705">
    <property type="term" value="F:oxidoreductase activity, acting on paired donors, with incorporation or reduction of molecular oxygen"/>
    <property type="evidence" value="ECO:0007669"/>
    <property type="project" value="InterPro"/>
</dbReference>
<feature type="transmembrane region" description="Helical" evidence="8">
    <location>
        <begin position="71"/>
        <end position="97"/>
    </location>
</feature>
<dbReference type="Pfam" id="PF00067">
    <property type="entry name" value="p450"/>
    <property type="match status" value="1"/>
</dbReference>
<organism evidence="9 10">
    <name type="scientific">Tetrapyrgos nigripes</name>
    <dbReference type="NCBI Taxonomy" id="182062"/>
    <lineage>
        <taxon>Eukaryota</taxon>
        <taxon>Fungi</taxon>
        <taxon>Dikarya</taxon>
        <taxon>Basidiomycota</taxon>
        <taxon>Agaricomycotina</taxon>
        <taxon>Agaricomycetes</taxon>
        <taxon>Agaricomycetidae</taxon>
        <taxon>Agaricales</taxon>
        <taxon>Marasmiineae</taxon>
        <taxon>Marasmiaceae</taxon>
        <taxon>Tetrapyrgos</taxon>
    </lineage>
</organism>
<keyword evidence="4" id="KW-0479">Metal-binding</keyword>
<comment type="cofactor">
    <cofactor evidence="1">
        <name>heme</name>
        <dbReference type="ChEBI" id="CHEBI:30413"/>
    </cofactor>
</comment>
<protein>
    <recommendedName>
        <fullName evidence="11">Cytochrome P450</fullName>
    </recommendedName>
</protein>
<dbReference type="PANTHER" id="PTHR46300">
    <property type="entry name" value="P450, PUTATIVE (EUROFUNG)-RELATED-RELATED"/>
    <property type="match status" value="1"/>
</dbReference>
<evidence type="ECO:0000256" key="1">
    <source>
        <dbReference type="ARBA" id="ARBA00001971"/>
    </source>
</evidence>